<organism evidence="4 5">
    <name type="scientific">Nonomuraea muscovyensis</name>
    <dbReference type="NCBI Taxonomy" id="1124761"/>
    <lineage>
        <taxon>Bacteria</taxon>
        <taxon>Bacillati</taxon>
        <taxon>Actinomycetota</taxon>
        <taxon>Actinomycetes</taxon>
        <taxon>Streptosporangiales</taxon>
        <taxon>Streptosporangiaceae</taxon>
        <taxon>Nonomuraea</taxon>
    </lineage>
</organism>
<protein>
    <recommendedName>
        <fullName evidence="3">Novel STAND NTPase 1 domain-containing protein</fullName>
    </recommendedName>
</protein>
<dbReference type="Gene3D" id="1.10.510.10">
    <property type="entry name" value="Transferase(Phosphotransferase) domain 1"/>
    <property type="match status" value="1"/>
</dbReference>
<dbReference type="PANTHER" id="PTHR19879">
    <property type="entry name" value="TRANSCRIPTION INITIATION FACTOR TFIID"/>
    <property type="match status" value="1"/>
</dbReference>
<name>A0A7X0CC26_9ACTN</name>
<comment type="caution">
    <text evidence="4">The sequence shown here is derived from an EMBL/GenBank/DDBJ whole genome shotgun (WGS) entry which is preliminary data.</text>
</comment>
<dbReference type="RefSeq" id="WP_185089141.1">
    <property type="nucleotide sequence ID" value="NZ_JACHJB010000004.1"/>
</dbReference>
<dbReference type="InterPro" id="IPR015943">
    <property type="entry name" value="WD40/YVTN_repeat-like_dom_sf"/>
</dbReference>
<dbReference type="InterPro" id="IPR049052">
    <property type="entry name" value="nSTAND1"/>
</dbReference>
<evidence type="ECO:0000256" key="2">
    <source>
        <dbReference type="SAM" id="Phobius"/>
    </source>
</evidence>
<dbReference type="SUPFAM" id="SSF82171">
    <property type="entry name" value="DPP6 N-terminal domain-like"/>
    <property type="match status" value="1"/>
</dbReference>
<keyword evidence="2" id="KW-0812">Transmembrane</keyword>
<dbReference type="InterPro" id="IPR011009">
    <property type="entry name" value="Kinase-like_dom_sf"/>
</dbReference>
<dbReference type="SUPFAM" id="SSF56112">
    <property type="entry name" value="Protein kinase-like (PK-like)"/>
    <property type="match status" value="1"/>
</dbReference>
<dbReference type="Proteomes" id="UP000583800">
    <property type="component" value="Unassembled WGS sequence"/>
</dbReference>
<evidence type="ECO:0000313" key="4">
    <source>
        <dbReference type="EMBL" id="MBB6351376.1"/>
    </source>
</evidence>
<gene>
    <name evidence="4" type="ORF">FHU36_007959</name>
</gene>
<feature type="transmembrane region" description="Helical" evidence="2">
    <location>
        <begin position="425"/>
        <end position="446"/>
    </location>
</feature>
<sequence length="833" mass="89014">MTDRLGGYWLGARLGGRAHEVYDEPGVRRVLTRLSPPLDAGDRAAVEAAGRVRSLRVAALTDSLLDGATPYVVGEYVEGLSVREAVARHGPFAGDDLYRLATATATALAAVHEAGTAHGRLTPDRVLLTAEGPRVVGLGVPPRDRTPADDVRDWGELMLRAAGDSAVPDRLCVERALSELVMAARGDDPAWRPDARRLLVSLLDAPSSQQGTLLPPEPVHDPPLGARAETVYLRLDRTEQDLAPEIFLRLVGLDAAGIEGRRAAARARLVSGRTPDQTAAVDRVLAAYEEEGLLTRAGPPDLDPHPHLPDRPQVTSHDGRGDGDGQGDGPVVVAYGALLRAWPRLREWVDAERAGLPVHEELAAAARRWEGDGWREADLFRGEALDRALDWAANGRRRLTLTSVERAFLDAGLTRTRRQGRRRRTAVTALLSAALVVTLLAVVAAVRRGGAAEERLETAMARVAASRADELRPGHPVAASRLALAAWLLSPVAEARGALARAAADPAVDVFADPYAGSGSVYALSLDGGRLAALGDGVVRVYDVRSRRQVARAAAPAQSVRAMAWSPDGRTLALVGVDRSYLWDTASDAEVGPPFGRGLGPPGQQAAWFSPGGRLLFAAARQSGERWGWDLRARRAAFAGEYAVVGPDDRVALVFAGRRSQLRRLDTGARVERAWLDRMPWEYTTFAPDGERVAIAEESGVQIYGLDGVPALPARLRPSPGVPRFSPDGRLLAATDSARVRLWRIADGTLLVDRPIPPAAADRPAQAAPTADGRWLRVLAGRGTVLTLDAAHAVDTTDPARVAASLCARHGGPSPAEWARHLPELPHREVCGG</sequence>
<accession>A0A7X0CC26</accession>
<evidence type="ECO:0000256" key="1">
    <source>
        <dbReference type="SAM" id="MobiDB-lite"/>
    </source>
</evidence>
<proteinExistence type="predicted"/>
<keyword evidence="2" id="KW-1133">Transmembrane helix</keyword>
<reference evidence="4 5" key="1">
    <citation type="submission" date="2020-08" db="EMBL/GenBank/DDBJ databases">
        <title>Sequencing the genomes of 1000 actinobacteria strains.</title>
        <authorList>
            <person name="Klenk H.-P."/>
        </authorList>
    </citation>
    <scope>NUCLEOTIDE SEQUENCE [LARGE SCALE GENOMIC DNA]</scope>
    <source>
        <strain evidence="4 5">DSM 45913</strain>
    </source>
</reference>
<dbReference type="Gene3D" id="2.130.10.10">
    <property type="entry name" value="YVTN repeat-like/Quinoprotein amine dehydrogenase"/>
    <property type="match status" value="2"/>
</dbReference>
<keyword evidence="2" id="KW-0472">Membrane</keyword>
<feature type="domain" description="Novel STAND NTPase 1" evidence="3">
    <location>
        <begin position="224"/>
        <end position="373"/>
    </location>
</feature>
<evidence type="ECO:0000259" key="3">
    <source>
        <dbReference type="Pfam" id="PF20703"/>
    </source>
</evidence>
<keyword evidence="5" id="KW-1185">Reference proteome</keyword>
<dbReference type="PANTHER" id="PTHR19879:SF9">
    <property type="entry name" value="TRANSCRIPTION INITIATION FACTOR TFIID SUBUNIT 5"/>
    <property type="match status" value="1"/>
</dbReference>
<dbReference type="EMBL" id="JACHJB010000004">
    <property type="protein sequence ID" value="MBB6351376.1"/>
    <property type="molecule type" value="Genomic_DNA"/>
</dbReference>
<feature type="region of interest" description="Disordered" evidence="1">
    <location>
        <begin position="295"/>
        <end position="327"/>
    </location>
</feature>
<evidence type="ECO:0000313" key="5">
    <source>
        <dbReference type="Proteomes" id="UP000583800"/>
    </source>
</evidence>
<dbReference type="AlphaFoldDB" id="A0A7X0CC26"/>
<dbReference type="Pfam" id="PF20703">
    <property type="entry name" value="nSTAND1"/>
    <property type="match status" value="1"/>
</dbReference>